<feature type="domain" description="Protein kinase" evidence="8">
    <location>
        <begin position="11"/>
        <end position="282"/>
    </location>
</feature>
<gene>
    <name evidence="9" type="ORF">M0812_26468</name>
</gene>
<organism evidence="9 10">
    <name type="scientific">Anaeramoeba flamelloides</name>
    <dbReference type="NCBI Taxonomy" id="1746091"/>
    <lineage>
        <taxon>Eukaryota</taxon>
        <taxon>Metamonada</taxon>
        <taxon>Anaeramoebidae</taxon>
        <taxon>Anaeramoeba</taxon>
    </lineage>
</organism>
<evidence type="ECO:0000256" key="2">
    <source>
        <dbReference type="ARBA" id="ARBA00022679"/>
    </source>
</evidence>
<dbReference type="Gene3D" id="1.10.510.10">
    <property type="entry name" value="Transferase(Phosphotransferase) domain 1"/>
    <property type="match status" value="1"/>
</dbReference>
<evidence type="ECO:0000256" key="3">
    <source>
        <dbReference type="ARBA" id="ARBA00022741"/>
    </source>
</evidence>
<reference evidence="9" key="1">
    <citation type="submission" date="2022-08" db="EMBL/GenBank/DDBJ databases">
        <title>Novel sulphate-reducing endosymbionts in the free-living metamonad Anaeramoeba.</title>
        <authorList>
            <person name="Jerlstrom-Hultqvist J."/>
            <person name="Cepicka I."/>
            <person name="Gallot-Lavallee L."/>
            <person name="Salas-Leiva D."/>
            <person name="Curtis B.A."/>
            <person name="Zahonova K."/>
            <person name="Pipaliya S."/>
            <person name="Dacks J."/>
            <person name="Roger A.J."/>
        </authorList>
    </citation>
    <scope>NUCLEOTIDE SEQUENCE</scope>
    <source>
        <strain evidence="9">Busselton2</strain>
    </source>
</reference>
<dbReference type="PROSITE" id="PS00107">
    <property type="entry name" value="PROTEIN_KINASE_ATP"/>
    <property type="match status" value="1"/>
</dbReference>
<dbReference type="GO" id="GO:0005524">
    <property type="term" value="F:ATP binding"/>
    <property type="evidence" value="ECO:0007669"/>
    <property type="project" value="UniProtKB-UniRule"/>
</dbReference>
<dbReference type="InterPro" id="IPR011009">
    <property type="entry name" value="Kinase-like_dom_sf"/>
</dbReference>
<dbReference type="GO" id="GO:0004674">
    <property type="term" value="F:protein serine/threonine kinase activity"/>
    <property type="evidence" value="ECO:0007669"/>
    <property type="project" value="UniProtKB-KW"/>
</dbReference>
<evidence type="ECO:0000256" key="5">
    <source>
        <dbReference type="ARBA" id="ARBA00022840"/>
    </source>
</evidence>
<keyword evidence="5 6" id="KW-0067">ATP-binding</keyword>
<accession>A0AAV7YAQ2</accession>
<comment type="caution">
    <text evidence="9">The sequence shown here is derived from an EMBL/GenBank/DDBJ whole genome shotgun (WGS) entry which is preliminary data.</text>
</comment>
<protein>
    <submittedName>
        <fullName evidence="9">Tau-tubulin kinase</fullName>
    </submittedName>
</protein>
<dbReference type="Proteomes" id="UP001146793">
    <property type="component" value="Unassembled WGS sequence"/>
</dbReference>
<evidence type="ECO:0000259" key="8">
    <source>
        <dbReference type="PROSITE" id="PS50011"/>
    </source>
</evidence>
<keyword evidence="1" id="KW-0723">Serine/threonine-protein kinase</keyword>
<dbReference type="SUPFAM" id="SSF56112">
    <property type="entry name" value="Protein kinase-like (PK-like)"/>
    <property type="match status" value="1"/>
</dbReference>
<dbReference type="Pfam" id="PF00069">
    <property type="entry name" value="Pkinase"/>
    <property type="match status" value="1"/>
</dbReference>
<dbReference type="InterPro" id="IPR047916">
    <property type="entry name" value="TTBK_Asator-like_STKc"/>
</dbReference>
<evidence type="ECO:0000313" key="10">
    <source>
        <dbReference type="Proteomes" id="UP001146793"/>
    </source>
</evidence>
<dbReference type="InterPro" id="IPR050235">
    <property type="entry name" value="CK1_Ser-Thr_kinase"/>
</dbReference>
<dbReference type="EMBL" id="JANTQA010000063">
    <property type="protein sequence ID" value="KAJ3426897.1"/>
    <property type="molecule type" value="Genomic_DNA"/>
</dbReference>
<dbReference type="AlphaFoldDB" id="A0AAV7YAQ2"/>
<dbReference type="InterPro" id="IPR000719">
    <property type="entry name" value="Prot_kinase_dom"/>
</dbReference>
<dbReference type="CDD" id="cd14017">
    <property type="entry name" value="STKc_TTBK"/>
    <property type="match status" value="1"/>
</dbReference>
<proteinExistence type="predicted"/>
<keyword evidence="3 6" id="KW-0547">Nucleotide-binding</keyword>
<feature type="binding site" evidence="6">
    <location>
        <position position="40"/>
    </location>
    <ligand>
        <name>ATP</name>
        <dbReference type="ChEBI" id="CHEBI:30616"/>
    </ligand>
</feature>
<evidence type="ECO:0000313" key="9">
    <source>
        <dbReference type="EMBL" id="KAJ3426897.1"/>
    </source>
</evidence>
<dbReference type="InterPro" id="IPR017441">
    <property type="entry name" value="Protein_kinase_ATP_BS"/>
</dbReference>
<dbReference type="SMART" id="SM00220">
    <property type="entry name" value="S_TKc"/>
    <property type="match status" value="1"/>
</dbReference>
<evidence type="ECO:0000256" key="4">
    <source>
        <dbReference type="ARBA" id="ARBA00022777"/>
    </source>
</evidence>
<sequence>MFSGTPLKQRWTLLYKIGRGGFGEIYSALDLETKEHVAVKMERIDRHKRALVLENSIIRRLQESKHTTKFISSGRNTEYKYIVMELLGSNLWNLKKNQPNSRFTLATTIKLSVEMISAIEDLHKIGYIHRDIKPGNFGIRNSRRSKTEEGISQSYCCIFDFGLCHKYLDSDGKVKPAREKAGFRGTARYASINSHEGMELGRRDDLLSLFYMIIEMLNGELPWHRIKNQEKIYHSKKNNTNKEMCKDLPEEFTLFFEHINGLKFEDEPNYKYLRKLLTESYIKLGFDENTKYDWEINQEVKSQKRKSQKLKLKKKNSRDSKQIISSNFLEDIDKKNEIILPSLSDNNIQQINEKQLEEADETEASSSTMEVVDSSQEEADGGMESNEFDKIFKMINEDNNSQSVSTHSGMKKTSCKCIIC</sequence>
<feature type="region of interest" description="Disordered" evidence="7">
    <location>
        <begin position="355"/>
        <end position="384"/>
    </location>
</feature>
<evidence type="ECO:0000256" key="6">
    <source>
        <dbReference type="PROSITE-ProRule" id="PRU10141"/>
    </source>
</evidence>
<evidence type="ECO:0000256" key="1">
    <source>
        <dbReference type="ARBA" id="ARBA00022527"/>
    </source>
</evidence>
<keyword evidence="2" id="KW-0808">Transferase</keyword>
<evidence type="ECO:0000256" key="7">
    <source>
        <dbReference type="SAM" id="MobiDB-lite"/>
    </source>
</evidence>
<dbReference type="PANTHER" id="PTHR11909">
    <property type="entry name" value="CASEIN KINASE-RELATED"/>
    <property type="match status" value="1"/>
</dbReference>
<dbReference type="PROSITE" id="PS50011">
    <property type="entry name" value="PROTEIN_KINASE_DOM"/>
    <property type="match status" value="1"/>
</dbReference>
<keyword evidence="4 9" id="KW-0418">Kinase</keyword>
<name>A0AAV7YAQ2_9EUKA</name>